<dbReference type="InterPro" id="IPR007253">
    <property type="entry name" value="Cell_wall-bd_2"/>
</dbReference>
<feature type="chain" id="PRO_5030894710" evidence="2">
    <location>
        <begin position="31"/>
        <end position="1367"/>
    </location>
</feature>
<dbReference type="PANTHER" id="PTHR30032">
    <property type="entry name" value="N-ACETYLMURAMOYL-L-ALANINE AMIDASE-RELATED"/>
    <property type="match status" value="1"/>
</dbReference>
<dbReference type="Pfam" id="PF04122">
    <property type="entry name" value="CW_binding_2"/>
    <property type="match status" value="3"/>
</dbReference>
<evidence type="ECO:0000313" key="3">
    <source>
        <dbReference type="EMBL" id="NMM65142.1"/>
    </source>
</evidence>
<dbReference type="Gene3D" id="2.60.40.1220">
    <property type="match status" value="3"/>
</dbReference>
<feature type="signal peptide" evidence="2">
    <location>
        <begin position="1"/>
        <end position="30"/>
    </location>
</feature>
<dbReference type="Gene3D" id="3.40.50.12090">
    <property type="match status" value="2"/>
</dbReference>
<protein>
    <submittedName>
        <fullName evidence="3">Cell wall-binding repeat-containing protein</fullName>
    </submittedName>
</protein>
<dbReference type="RefSeq" id="WP_169299730.1">
    <property type="nucleotide sequence ID" value="NZ_JABBNI010000063.1"/>
</dbReference>
<dbReference type="InterPro" id="IPR051922">
    <property type="entry name" value="Bact_Sporulation_Assoc"/>
</dbReference>
<organism evidence="3 4">
    <name type="scientific">Clostridium muellerianum</name>
    <dbReference type="NCBI Taxonomy" id="2716538"/>
    <lineage>
        <taxon>Bacteria</taxon>
        <taxon>Bacillati</taxon>
        <taxon>Bacillota</taxon>
        <taxon>Clostridia</taxon>
        <taxon>Eubacteriales</taxon>
        <taxon>Clostridiaceae</taxon>
        <taxon>Clostridium</taxon>
    </lineage>
</organism>
<evidence type="ECO:0000256" key="2">
    <source>
        <dbReference type="SAM" id="SignalP"/>
    </source>
</evidence>
<dbReference type="InterPro" id="IPR014755">
    <property type="entry name" value="Cu-Rt/internalin_Ig-like"/>
</dbReference>
<dbReference type="Proteomes" id="UP000537131">
    <property type="component" value="Unassembled WGS sequence"/>
</dbReference>
<proteinExistence type="predicted"/>
<reference evidence="3 4" key="2">
    <citation type="submission" date="2020-06" db="EMBL/GenBank/DDBJ databases">
        <title>Complete Genome Sequence of Clostridium muelleri sp. nov. P21T, an Acid-Alcohol Producing Acetogen Isolated from Old Hay.</title>
        <authorList>
            <person name="Duncan K.E."/>
            <person name="Tanner R.S."/>
        </authorList>
    </citation>
    <scope>NUCLEOTIDE SEQUENCE [LARGE SCALE GENOMIC DNA]</scope>
    <source>
        <strain evidence="3 4">P21</strain>
    </source>
</reference>
<dbReference type="EMBL" id="JABBNI010000063">
    <property type="protein sequence ID" value="NMM65142.1"/>
    <property type="molecule type" value="Genomic_DNA"/>
</dbReference>
<keyword evidence="1 2" id="KW-0732">Signal</keyword>
<accession>A0A7Y0EL76</accession>
<dbReference type="PANTHER" id="PTHR30032:SF8">
    <property type="entry name" value="GERMINATION-SPECIFIC N-ACETYLMURAMOYL-L-ALANINE AMIDASE"/>
    <property type="match status" value="1"/>
</dbReference>
<evidence type="ECO:0000256" key="1">
    <source>
        <dbReference type="ARBA" id="ARBA00022729"/>
    </source>
</evidence>
<evidence type="ECO:0000313" key="4">
    <source>
        <dbReference type="Proteomes" id="UP000537131"/>
    </source>
</evidence>
<gene>
    <name evidence="3" type="ORF">HBE96_21395</name>
</gene>
<sequence>MSKKSTKALASATLMSLVLTTALSAGPVQAAAGKVTRYGEVDRYATAAKVATSNWTTSDNVVLVCAEGSDAYADAVSASALAKKLDAPILLTTTKSLSTDTKNALTTLKAKNVYVVGGTAAVSQSVRDELKKDYTVTELGGANRYETNAKVAEKLVDLGVKADEVIMVGGEGFSDALSVAPIAAAKGQILLLGMNNADYMKPVIDFVNKNKSKVTVVGTENVINSSIYNKVNATNRVNGGSDRFDTNMRVLAAFKDTVKKEKMFAANATGDGYADALVASAVAGKTGAPLILVDTEGSTATTNALKYIKDNGSKSTDMTVIGGTGVVSGNVEDQINKALGDNTPSPVNNEVQSVEAVGLNEIKVVFGCDVDSDSAEDVTNYKVDGTKLDEKTAVASLQDDNRTLLITLAEPKQQSKQYEVSVKDGVITADGTDNVKAVDKTVTFKATEAPVLKSVTAQGRNKLTVEFTAPVDMKDISTLASKFRIKDQNITSYGLETANVPNTDKPLSEIKDGITWTDGSGVTHNWSRKAEFYFNTNLPTGSNTLKVLEGETNGVLCAAGGFGVLEATKDFNVDAKDGKLTAKDITATSDPDGAVWVKFGRTMDKKTALNPVNYELNKSGKTLKDLGATVKLKQNDTAVKITGVSGQINTGANTIYVDKNVRDAYGNSVDDDVTLSFTKEKDETKPTVLSAKIKDSENIRVRFSKDIDYTYATQIKNYTLKDADGIDISSHIKEVKPSTGVKDNGHWDNSNSWDIVMYKNPNDKDSSNTDKTTDWRLTSGKYNITIKSLADTTTNKNQINDFSTELKGIDDVSPKITHVYKKSATDKDSDYSRKVVVYFSEAMDTSTLVKDNFKYKNKTGDSKDLPSSVDIEKSDDHKSVTIKFPSNYVVGETTKDDDNCVMAITAENVKDEAGNKIDTFGGRGDVETASQTIKLKDSCYRMVYDGDDIKVKVQYDGTIDTNNTSTSDFKVAGENPTSISMDKSDLVLTFSSSANATSVTSFAQLPGYAVNPTVANKEVKKVDVLKYYAPGSAKFEVTTDNPVTRDIAGNKIAKESIATVYDNGLAPKTTSDYWYATEAQTVDGVKQAAVVLSFDTSLYQSGVKPSDFSFAVGGKTLKPYSVVPKDNNLVFLFKANEDVSTSDMNVFTKGTRVDVGLSNTSVNISAQRDGNGNYAAYTPSKDDKNTQDAYVAANIDLAKLLSASSVTPTPTPVEDGKVDMSTIECSNLVDNFSTQVKFKLNVTDPQNYTVTVKGQPATYYATTGLFGATISSKVTKADFTATDFVAVKKTSTLPTADLSTVECSNLVDNFSTQVKFKLNTTNPENYTVTVKGQPATYYATTGLFGATINSKVAKTDFTAADFVVTQK</sequence>
<comment type="caution">
    <text evidence="3">The sequence shown here is derived from an EMBL/GenBank/DDBJ whole genome shotgun (WGS) entry which is preliminary data.</text>
</comment>
<name>A0A7Y0EL76_9CLOT</name>
<reference evidence="3 4" key="1">
    <citation type="submission" date="2020-04" db="EMBL/GenBank/DDBJ databases">
        <authorList>
            <person name="Doyle D.A."/>
        </authorList>
    </citation>
    <scope>NUCLEOTIDE SEQUENCE [LARGE SCALE GENOMIC DNA]</scope>
    <source>
        <strain evidence="3 4">P21</strain>
    </source>
</reference>
<keyword evidence="4" id="KW-1185">Reference proteome</keyword>